<protein>
    <submittedName>
        <fullName evidence="2">Uncharacterized protein</fullName>
    </submittedName>
</protein>
<name>A0AAU7JH82_9HYPH</name>
<dbReference type="RefSeq" id="WP_406856498.1">
    <property type="nucleotide sequence ID" value="NZ_CP157484.1"/>
</dbReference>
<dbReference type="EMBL" id="CP157484">
    <property type="protein sequence ID" value="XBO39653.1"/>
    <property type="molecule type" value="Genomic_DNA"/>
</dbReference>
<proteinExistence type="predicted"/>
<reference evidence="2" key="1">
    <citation type="submission" date="2024-05" db="EMBL/GenBank/DDBJ databases">
        <authorList>
            <person name="Kim S."/>
            <person name="Heo J."/>
            <person name="Choi H."/>
            <person name="Choi Y."/>
            <person name="Kwon S.-W."/>
            <person name="Kim Y."/>
        </authorList>
    </citation>
    <scope>NUCLEOTIDE SEQUENCE</scope>
    <source>
        <strain evidence="2">KACC 23698</strain>
    </source>
</reference>
<dbReference type="AlphaFoldDB" id="A0AAU7JH82"/>
<feature type="region of interest" description="Disordered" evidence="1">
    <location>
        <begin position="71"/>
        <end position="112"/>
    </location>
</feature>
<accession>A0AAU7JH82</accession>
<evidence type="ECO:0000256" key="1">
    <source>
        <dbReference type="SAM" id="MobiDB-lite"/>
    </source>
</evidence>
<evidence type="ECO:0000313" key="2">
    <source>
        <dbReference type="EMBL" id="XBO39653.1"/>
    </source>
</evidence>
<sequence length="156" mass="17221">MDGGLVVGKQWVGRREVREGARRWAPRLGAMVLGAALALPWAEPASARECTWGQPGYRDCVDGEIAHRSRRVKSGDRSAIYKTAPVRRRPGTLTPIEPVPGPQPSRVDGRPIPSQEHRLDAISRQNMRRDAIPNPIQAPDPRINTIPGRICPNNIC</sequence>
<organism evidence="2">
    <name type="scientific">Alsobacter sp. KACC 23698</name>
    <dbReference type="NCBI Taxonomy" id="3149229"/>
    <lineage>
        <taxon>Bacteria</taxon>
        <taxon>Pseudomonadati</taxon>
        <taxon>Pseudomonadota</taxon>
        <taxon>Alphaproteobacteria</taxon>
        <taxon>Hyphomicrobiales</taxon>
        <taxon>Alsobacteraceae</taxon>
        <taxon>Alsobacter</taxon>
    </lineage>
</organism>
<gene>
    <name evidence="2" type="ORF">ABEG18_02385</name>
</gene>